<dbReference type="PANTHER" id="PTHR36115">
    <property type="entry name" value="PROLINE-RICH ANTIGEN HOMOLOG-RELATED"/>
    <property type="match status" value="1"/>
</dbReference>
<dbReference type="InterPro" id="IPR051791">
    <property type="entry name" value="Pra-immunoreactive"/>
</dbReference>
<dbReference type="GO" id="GO:0005886">
    <property type="term" value="C:plasma membrane"/>
    <property type="evidence" value="ECO:0007669"/>
    <property type="project" value="UniProtKB-SubCell"/>
</dbReference>
<dbReference type="KEGG" id="ant:Arnit_3056"/>
<dbReference type="OrthoDB" id="5349007at2"/>
<evidence type="ECO:0000256" key="5">
    <source>
        <dbReference type="ARBA" id="ARBA00023136"/>
    </source>
</evidence>
<evidence type="ECO:0000256" key="2">
    <source>
        <dbReference type="ARBA" id="ARBA00022475"/>
    </source>
</evidence>
<proteinExistence type="predicted"/>
<dbReference type="STRING" id="572480.Arnit_3056"/>
<evidence type="ECO:0000313" key="10">
    <source>
        <dbReference type="Proteomes" id="UP000000939"/>
    </source>
</evidence>
<name>D5V7T3_ARCNC</name>
<organism evidence="9 10">
    <name type="scientific">Arcobacter nitrofigilis (strain ATCC 33309 / DSM 7299 / CCUG 15893 / LMG 7604 / NCTC 12251 / CI)</name>
    <name type="common">Campylobacter nitrofigilis</name>
    <dbReference type="NCBI Taxonomy" id="572480"/>
    <lineage>
        <taxon>Bacteria</taxon>
        <taxon>Pseudomonadati</taxon>
        <taxon>Campylobacterota</taxon>
        <taxon>Epsilonproteobacteria</taxon>
        <taxon>Campylobacterales</taxon>
        <taxon>Arcobacteraceae</taxon>
        <taxon>Arcobacter</taxon>
    </lineage>
</organism>
<gene>
    <name evidence="9" type="ordered locus">Arnit_3056</name>
</gene>
<evidence type="ECO:0000256" key="1">
    <source>
        <dbReference type="ARBA" id="ARBA00004651"/>
    </source>
</evidence>
<dbReference type="HOGENOM" id="CLU_121376_0_0_7"/>
<dbReference type="eggNOG" id="COG1714">
    <property type="taxonomic scope" value="Bacteria"/>
</dbReference>
<dbReference type="RefSeq" id="WP_013136847.1">
    <property type="nucleotide sequence ID" value="NC_014166.1"/>
</dbReference>
<keyword evidence="4 7" id="KW-1133">Transmembrane helix</keyword>
<feature type="transmembrane region" description="Helical" evidence="7">
    <location>
        <begin position="118"/>
        <end position="139"/>
    </location>
</feature>
<keyword evidence="2" id="KW-1003">Cell membrane</keyword>
<sequence>MNRWRDIKAGKKEPLNEESKNNNLNSNICTSIPARIKAFIVDMFMIMMPLAYATTYVFMNGKDDFQGSQEARWGLSIIYGLIIIVFWIAKGQTPGLKAYSLKLIDEKTREKISFPKAILRYLSFIFAATTIVLTFLPFFRKDKKTFQDLVTNTLVIKIQKK</sequence>
<evidence type="ECO:0000256" key="6">
    <source>
        <dbReference type="SAM" id="MobiDB-lite"/>
    </source>
</evidence>
<dbReference type="Proteomes" id="UP000000939">
    <property type="component" value="Chromosome"/>
</dbReference>
<feature type="domain" description="RDD" evidence="8">
    <location>
        <begin position="34"/>
        <end position="151"/>
    </location>
</feature>
<dbReference type="PANTHER" id="PTHR36115:SF4">
    <property type="entry name" value="MEMBRANE PROTEIN"/>
    <property type="match status" value="1"/>
</dbReference>
<dbReference type="EMBL" id="CP001999">
    <property type="protein sequence ID" value="ADG94703.1"/>
    <property type="molecule type" value="Genomic_DNA"/>
</dbReference>
<evidence type="ECO:0000259" key="8">
    <source>
        <dbReference type="Pfam" id="PF06271"/>
    </source>
</evidence>
<dbReference type="AlphaFoldDB" id="D5V7T3"/>
<evidence type="ECO:0000256" key="4">
    <source>
        <dbReference type="ARBA" id="ARBA00022989"/>
    </source>
</evidence>
<keyword evidence="3 7" id="KW-0812">Transmembrane</keyword>
<feature type="region of interest" description="Disordered" evidence="6">
    <location>
        <begin position="1"/>
        <end position="20"/>
    </location>
</feature>
<dbReference type="Pfam" id="PF06271">
    <property type="entry name" value="RDD"/>
    <property type="match status" value="1"/>
</dbReference>
<protein>
    <submittedName>
        <fullName evidence="9">RDD domain containing protein</fullName>
    </submittedName>
</protein>
<evidence type="ECO:0000313" key="9">
    <source>
        <dbReference type="EMBL" id="ADG94703.1"/>
    </source>
</evidence>
<accession>D5V7T3</accession>
<feature type="transmembrane region" description="Helical" evidence="7">
    <location>
        <begin position="39"/>
        <end position="59"/>
    </location>
</feature>
<keyword evidence="10" id="KW-1185">Reference proteome</keyword>
<evidence type="ECO:0000256" key="3">
    <source>
        <dbReference type="ARBA" id="ARBA00022692"/>
    </source>
</evidence>
<feature type="transmembrane region" description="Helical" evidence="7">
    <location>
        <begin position="71"/>
        <end position="89"/>
    </location>
</feature>
<dbReference type="InterPro" id="IPR010432">
    <property type="entry name" value="RDD"/>
</dbReference>
<evidence type="ECO:0000256" key="7">
    <source>
        <dbReference type="SAM" id="Phobius"/>
    </source>
</evidence>
<comment type="subcellular location">
    <subcellularLocation>
        <location evidence="1">Cell membrane</location>
        <topology evidence="1">Multi-pass membrane protein</topology>
    </subcellularLocation>
</comment>
<reference evidence="9 10" key="1">
    <citation type="journal article" date="2010" name="Stand. Genomic Sci.">
        <title>Complete genome sequence of Arcobacter nitrofigilis type strain (CI).</title>
        <authorList>
            <person name="Pati A."/>
            <person name="Gronow S."/>
            <person name="Lapidus A."/>
            <person name="Copeland A."/>
            <person name="Glavina Del Rio T."/>
            <person name="Nolan M."/>
            <person name="Lucas S."/>
            <person name="Tice H."/>
            <person name="Cheng J.F."/>
            <person name="Han C."/>
            <person name="Chertkov O."/>
            <person name="Bruce D."/>
            <person name="Tapia R."/>
            <person name="Goodwin L."/>
            <person name="Pitluck S."/>
            <person name="Liolios K."/>
            <person name="Ivanova N."/>
            <person name="Mavromatis K."/>
            <person name="Chen A."/>
            <person name="Palaniappan K."/>
            <person name="Land M."/>
            <person name="Hauser L."/>
            <person name="Chang Y.J."/>
            <person name="Jeffries C.D."/>
            <person name="Detter J.C."/>
            <person name="Rohde M."/>
            <person name="Goker M."/>
            <person name="Bristow J."/>
            <person name="Eisen J.A."/>
            <person name="Markowitz V."/>
            <person name="Hugenholtz P."/>
            <person name="Klenk H.P."/>
            <person name="Kyrpides N.C."/>
        </authorList>
    </citation>
    <scope>NUCLEOTIDE SEQUENCE [LARGE SCALE GENOMIC DNA]</scope>
    <source>
        <strain evidence="10">ATCC 33309 / DSM 7299 / CCUG 15893 / LMG 7604 / NCTC 12251 / CI</strain>
    </source>
</reference>
<keyword evidence="5 7" id="KW-0472">Membrane</keyword>